<dbReference type="Proteomes" id="UP000018890">
    <property type="component" value="Unassembled WGS sequence"/>
</dbReference>
<gene>
    <name evidence="2" type="ORF">JCM9140_967</name>
</gene>
<keyword evidence="1" id="KW-0472">Membrane</keyword>
<dbReference type="EMBL" id="BAUT01000006">
    <property type="protein sequence ID" value="GAE24998.1"/>
    <property type="molecule type" value="Genomic_DNA"/>
</dbReference>
<organism evidence="2 3">
    <name type="scientific">Halalkalibacter wakoensis JCM 9140</name>
    <dbReference type="NCBI Taxonomy" id="1236970"/>
    <lineage>
        <taxon>Bacteria</taxon>
        <taxon>Bacillati</taxon>
        <taxon>Bacillota</taxon>
        <taxon>Bacilli</taxon>
        <taxon>Bacillales</taxon>
        <taxon>Bacillaceae</taxon>
        <taxon>Halalkalibacter</taxon>
    </lineage>
</organism>
<evidence type="ECO:0000313" key="2">
    <source>
        <dbReference type="EMBL" id="GAE24998.1"/>
    </source>
</evidence>
<feature type="transmembrane region" description="Helical" evidence="1">
    <location>
        <begin position="21"/>
        <end position="48"/>
    </location>
</feature>
<reference evidence="2" key="1">
    <citation type="journal article" date="2014" name="Genome Announc.">
        <title>Draft Genome Sequences of Three Alkaliphilic Bacillus Strains, Bacillus wakoensis JCM 9140T, Bacillus akibai JCM 9157T, and Bacillus hemicellulosilyticus JCM 9152T.</title>
        <authorList>
            <person name="Yuki M."/>
            <person name="Oshima K."/>
            <person name="Suda W."/>
            <person name="Oshida Y."/>
            <person name="Kitamura K."/>
            <person name="Iida T."/>
            <person name="Hattori M."/>
            <person name="Ohkuma M."/>
        </authorList>
    </citation>
    <scope>NUCLEOTIDE SEQUENCE [LARGE SCALE GENOMIC DNA]</scope>
    <source>
        <strain evidence="2">JCM 9140</strain>
    </source>
</reference>
<keyword evidence="3" id="KW-1185">Reference proteome</keyword>
<dbReference type="STRING" id="1236970.JCM9140_967"/>
<evidence type="ECO:0000313" key="3">
    <source>
        <dbReference type="Proteomes" id="UP000018890"/>
    </source>
</evidence>
<comment type="caution">
    <text evidence="2">The sequence shown here is derived from an EMBL/GenBank/DDBJ whole genome shotgun (WGS) entry which is preliminary data.</text>
</comment>
<accession>W4PZX6</accession>
<name>W4PZX6_9BACI</name>
<proteinExistence type="predicted"/>
<sequence length="83" mass="9478">MESRVEGKNRPEWVKWAIRIILGYVLLLAVILAVTIIAILITFTFIIIDSFSDTSTLGAVSEQYFVPISEFMWNLFTWLVPGL</sequence>
<dbReference type="RefSeq" id="WP_034742840.1">
    <property type="nucleotide sequence ID" value="NZ_BAUT01000006.1"/>
</dbReference>
<dbReference type="AlphaFoldDB" id="W4PZX6"/>
<keyword evidence="1" id="KW-1133">Transmembrane helix</keyword>
<evidence type="ECO:0000256" key="1">
    <source>
        <dbReference type="SAM" id="Phobius"/>
    </source>
</evidence>
<keyword evidence="1" id="KW-0812">Transmembrane</keyword>
<evidence type="ECO:0008006" key="4">
    <source>
        <dbReference type="Google" id="ProtNLM"/>
    </source>
</evidence>
<protein>
    <recommendedName>
        <fullName evidence="4">Phosphate transport system permease protein PstC</fullName>
    </recommendedName>
</protein>